<dbReference type="FunFam" id="3.40.50.11860:FF:000001">
    <property type="entry name" value="2-(3-amino-3-carboxypropyl)histidine synthase subunit 2"/>
    <property type="match status" value="1"/>
</dbReference>
<name>A0A0M0K8X3_9EUKA</name>
<dbReference type="AlphaFoldDB" id="A0A0M0K8X3"/>
<dbReference type="InterPro" id="IPR016435">
    <property type="entry name" value="DPH1/DPH2"/>
</dbReference>
<sequence>MSVFSSDEARAISRDIARAEPATFDLDVEATAAHIRRGNHRRVALQFPDTLLTHASAAVSGLQQALDGAGVELFVLGDTSFDGFQVDFVAAQHFDADFIVHYGPVDLEARGPLPVRFVFGRRALDIAHFSTAFAPVLGAGEAARRVLVVPSLPYAHASEALAARLGAGAIVCHSDVERTAETTEAEPAVVTASSASSSAIAAAVPSTSDPFAAADALARGFLLGRRLGASLDEAALGQCAALVYLGSEDQTLSNLCLLLPNAEVYLYEPPTQTATRADASDREAAACEETAPPTLRRLVLATARRLMRRYYLVQQAREAEVVGILVGTLSASQRTPMLRALKALCRRAARKHYVFIMGKLNAAKLANFAEVGVYVLLGSAEHSLLDAKDFYRPVVTPYELHVALAEGAEWTGEYMLDYGRLLPRLRAAAAPEEEEEEGRGRAHGDDSEDEAPRFSELSGKLIAKRSMANTGVAMSAAGSAAGGGREEVSSSVGSSSSSIGGTADTHGTLVASGVSGTLARRGDYAMARTGAEALARREYRGLEPRLGEHAPSRIVEGRSGIASGFTGEGGAHEAGAGAGASEGGVGEAGLGEGNASKGDRAERSGISEFISEAVSPIADAIELE</sequence>
<dbReference type="GO" id="GO:0090560">
    <property type="term" value="F:2-(3-amino-3-carboxypropyl)histidine synthase activity"/>
    <property type="evidence" value="ECO:0007669"/>
    <property type="project" value="InterPro"/>
</dbReference>
<comment type="pathway">
    <text evidence="2">Protein modification; peptidyl-diphthamide biosynthesis.</text>
</comment>
<evidence type="ECO:0000256" key="2">
    <source>
        <dbReference type="ARBA" id="ARBA00005156"/>
    </source>
</evidence>
<keyword evidence="4" id="KW-0479">Metal-binding</keyword>
<dbReference type="OrthoDB" id="449241at2759"/>
<evidence type="ECO:0000256" key="6">
    <source>
        <dbReference type="ARBA" id="ARBA00023014"/>
    </source>
</evidence>
<dbReference type="Proteomes" id="UP000037460">
    <property type="component" value="Unassembled WGS sequence"/>
</dbReference>
<evidence type="ECO:0000256" key="5">
    <source>
        <dbReference type="ARBA" id="ARBA00023004"/>
    </source>
</evidence>
<dbReference type="UniPathway" id="UPA00559"/>
<organism evidence="8 9">
    <name type="scientific">Chrysochromulina tobinii</name>
    <dbReference type="NCBI Taxonomy" id="1460289"/>
    <lineage>
        <taxon>Eukaryota</taxon>
        <taxon>Haptista</taxon>
        <taxon>Haptophyta</taxon>
        <taxon>Prymnesiophyceae</taxon>
        <taxon>Prymnesiales</taxon>
        <taxon>Chrysochromulinaceae</taxon>
        <taxon>Chrysochromulina</taxon>
    </lineage>
</organism>
<reference evidence="9" key="1">
    <citation type="journal article" date="2015" name="PLoS Genet.">
        <title>Genome Sequence and Transcriptome Analyses of Chrysochromulina tobin: Metabolic Tools for Enhanced Algal Fitness in the Prominent Order Prymnesiales (Haptophyceae).</title>
        <authorList>
            <person name="Hovde B.T."/>
            <person name="Deodato C.R."/>
            <person name="Hunsperger H.M."/>
            <person name="Ryken S.A."/>
            <person name="Yost W."/>
            <person name="Jha R.K."/>
            <person name="Patterson J."/>
            <person name="Monnat R.J. Jr."/>
            <person name="Barlow S.B."/>
            <person name="Starkenburg S.R."/>
            <person name="Cattolico R.A."/>
        </authorList>
    </citation>
    <scope>NUCLEOTIDE SEQUENCE</scope>
    <source>
        <strain evidence="9">CCMP291</strain>
    </source>
</reference>
<dbReference type="InterPro" id="IPR042265">
    <property type="entry name" value="DPH1/DPH2_3"/>
</dbReference>
<proteinExistence type="inferred from homology"/>
<accession>A0A0M0K8X3</accession>
<dbReference type="Gene3D" id="3.40.50.11860">
    <property type="entry name" value="Diphthamide synthesis DPH1/DPH2 domain 3"/>
    <property type="match status" value="1"/>
</dbReference>
<feature type="compositionally biased region" description="Basic and acidic residues" evidence="7">
    <location>
        <begin position="438"/>
        <end position="453"/>
    </location>
</feature>
<evidence type="ECO:0000256" key="4">
    <source>
        <dbReference type="ARBA" id="ARBA00022723"/>
    </source>
</evidence>
<dbReference type="NCBIfam" id="TIGR00322">
    <property type="entry name" value="diphth2_R"/>
    <property type="match status" value="2"/>
</dbReference>
<evidence type="ECO:0000256" key="1">
    <source>
        <dbReference type="ARBA" id="ARBA00001966"/>
    </source>
</evidence>
<dbReference type="Pfam" id="PF01866">
    <property type="entry name" value="Diphthamide_syn"/>
    <property type="match status" value="2"/>
</dbReference>
<evidence type="ECO:0000256" key="3">
    <source>
        <dbReference type="ARBA" id="ARBA00006179"/>
    </source>
</evidence>
<keyword evidence="9" id="KW-1185">Reference proteome</keyword>
<keyword evidence="6" id="KW-0411">Iron-sulfur</keyword>
<feature type="region of interest" description="Disordered" evidence="7">
    <location>
        <begin position="477"/>
        <end position="509"/>
    </location>
</feature>
<protein>
    <submittedName>
        <fullName evidence="8">Diphthamide biosynthesis protein</fullName>
    </submittedName>
</protein>
<dbReference type="GO" id="GO:0046872">
    <property type="term" value="F:metal ion binding"/>
    <property type="evidence" value="ECO:0007669"/>
    <property type="project" value="UniProtKB-KW"/>
</dbReference>
<evidence type="ECO:0000313" key="8">
    <source>
        <dbReference type="EMBL" id="KOO35027.1"/>
    </source>
</evidence>
<feature type="region of interest" description="Disordered" evidence="7">
    <location>
        <begin position="428"/>
        <end position="453"/>
    </location>
</feature>
<dbReference type="EMBL" id="JWZX01001010">
    <property type="protein sequence ID" value="KOO35027.1"/>
    <property type="molecule type" value="Genomic_DNA"/>
</dbReference>
<feature type="compositionally biased region" description="Low complexity" evidence="7">
    <location>
        <begin position="489"/>
        <end position="501"/>
    </location>
</feature>
<dbReference type="GO" id="GO:0051536">
    <property type="term" value="F:iron-sulfur cluster binding"/>
    <property type="evidence" value="ECO:0007669"/>
    <property type="project" value="UniProtKB-KW"/>
</dbReference>
<dbReference type="SFLD" id="SFLDS00032">
    <property type="entry name" value="Radical_SAM_3-amino-3-carboxyp"/>
    <property type="match status" value="1"/>
</dbReference>
<gene>
    <name evidence="8" type="ORF">Ctob_010001</name>
</gene>
<dbReference type="Gene3D" id="3.40.50.11840">
    <property type="entry name" value="Diphthamide synthesis DPH1/DPH2 domain 1"/>
    <property type="match status" value="1"/>
</dbReference>
<keyword evidence="5" id="KW-0408">Iron</keyword>
<feature type="compositionally biased region" description="Gly residues" evidence="7">
    <location>
        <begin position="576"/>
        <end position="592"/>
    </location>
</feature>
<dbReference type="InterPro" id="IPR042263">
    <property type="entry name" value="DPH1/DPH2_1"/>
</dbReference>
<dbReference type="PANTHER" id="PTHR10762">
    <property type="entry name" value="DIPHTHAMIDE BIOSYNTHESIS PROTEIN"/>
    <property type="match status" value="1"/>
</dbReference>
<dbReference type="PANTHER" id="PTHR10762:SF2">
    <property type="entry name" value="2-(3-AMINO-3-CARBOXYPROPYL)HISTIDINE SYNTHASE SUBUNIT 2"/>
    <property type="match status" value="1"/>
</dbReference>
<comment type="similarity">
    <text evidence="3">Belongs to the DPH1/DPH2 family. DPH2 subfamily.</text>
</comment>
<comment type="cofactor">
    <cofactor evidence="1">
        <name>[4Fe-4S] cluster</name>
        <dbReference type="ChEBI" id="CHEBI:49883"/>
    </cofactor>
</comment>
<dbReference type="GO" id="GO:0017183">
    <property type="term" value="P:protein histidyl modification to diphthamide"/>
    <property type="evidence" value="ECO:0007669"/>
    <property type="project" value="UniProtKB-UniPathway"/>
</dbReference>
<feature type="region of interest" description="Disordered" evidence="7">
    <location>
        <begin position="564"/>
        <end position="606"/>
    </location>
</feature>
<evidence type="ECO:0000313" key="9">
    <source>
        <dbReference type="Proteomes" id="UP000037460"/>
    </source>
</evidence>
<evidence type="ECO:0000256" key="7">
    <source>
        <dbReference type="SAM" id="MobiDB-lite"/>
    </source>
</evidence>
<comment type="caution">
    <text evidence="8">The sequence shown here is derived from an EMBL/GenBank/DDBJ whole genome shotgun (WGS) entry which is preliminary data.</text>
</comment>